<evidence type="ECO:0000256" key="1">
    <source>
        <dbReference type="SAM" id="Phobius"/>
    </source>
</evidence>
<keyword evidence="4" id="KW-1185">Reference proteome</keyword>
<keyword evidence="1" id="KW-0472">Membrane</keyword>
<dbReference type="EMBL" id="JACSRA010000030">
    <property type="protein sequence ID" value="MBD7912886.1"/>
    <property type="molecule type" value="Genomic_DNA"/>
</dbReference>
<reference evidence="3 4" key="1">
    <citation type="submission" date="2020-08" db="EMBL/GenBank/DDBJ databases">
        <title>A Genomic Blueprint of the Chicken Gut Microbiome.</title>
        <authorList>
            <person name="Gilroy R."/>
            <person name="Ravi A."/>
            <person name="Getino M."/>
            <person name="Pursley I."/>
            <person name="Horton D.L."/>
            <person name="Alikhan N.-F."/>
            <person name="Baker D."/>
            <person name="Gharbi K."/>
            <person name="Hall N."/>
            <person name="Watson M."/>
            <person name="Adriaenssens E.M."/>
            <person name="Foster-Nyarko E."/>
            <person name="Jarju S."/>
            <person name="Secka A."/>
            <person name="Antonio M."/>
            <person name="Oren A."/>
            <person name="Chaudhuri R."/>
            <person name="La Ragione R.M."/>
            <person name="Hildebrand F."/>
            <person name="Pallen M.J."/>
        </authorList>
    </citation>
    <scope>NUCLEOTIDE SEQUENCE [LARGE SCALE GENOMIC DNA]</scope>
    <source>
        <strain evidence="3 4">Sa3CVN1</strain>
    </source>
</reference>
<evidence type="ECO:0000313" key="3">
    <source>
        <dbReference type="EMBL" id="MBD7912886.1"/>
    </source>
</evidence>
<feature type="transmembrane region" description="Helical" evidence="1">
    <location>
        <begin position="50"/>
        <end position="68"/>
    </location>
</feature>
<accession>A0ABR8PXK1</accession>
<evidence type="ECO:0000259" key="2">
    <source>
        <dbReference type="Pfam" id="PF13786"/>
    </source>
</evidence>
<organism evidence="3 4">
    <name type="scientific">Clostridium cibarium</name>
    <dbReference type="NCBI Taxonomy" id="2762247"/>
    <lineage>
        <taxon>Bacteria</taxon>
        <taxon>Bacillati</taxon>
        <taxon>Bacillota</taxon>
        <taxon>Clostridia</taxon>
        <taxon>Eubacteriales</taxon>
        <taxon>Clostridiaceae</taxon>
        <taxon>Clostridium</taxon>
    </lineage>
</organism>
<evidence type="ECO:0000313" key="4">
    <source>
        <dbReference type="Proteomes" id="UP000627781"/>
    </source>
</evidence>
<proteinExistence type="predicted"/>
<feature type="domain" description="DUF4179" evidence="2">
    <location>
        <begin position="46"/>
        <end position="130"/>
    </location>
</feature>
<sequence length="393" mass="44935">MKKDIYSLLNNGQFNEEEYENINKEEFDDFTVKKIERYVKRNSKAKKKNNKVRISIAVAVCILVVGMYNSSFGTNVVASVSNMISKIDPNKNYNADYVVALGKSYSKDGVEIKLDECYRNVGQIRLVYTMNFENGVPEAVKAKERIRTNEEVVKGFSYEYVDYENNGIVKNSKVSINDWVISDLDRLNYDNYKYGIWNYESKDIKISENSITKELIFYVEGVTIKDDLNIKIEYDKIVNNAGEEIKGPWTIDYKIKAEGDVSDIPKTSLNKDYGHKFKNGSMVTIDSYANTNTGIKIFGTTIKDREMPIIRLQGVDNLGNNILMYPRNTSINTEKDTSEVLFDLYDGQSNNRQYLAEGVTNLKLRLYADNSMNSGKVGDDFIPVGEEFNVKIQ</sequence>
<keyword evidence="1" id="KW-1133">Transmembrane helix</keyword>
<dbReference type="RefSeq" id="WP_143316435.1">
    <property type="nucleotide sequence ID" value="NZ_JACSRA010000030.1"/>
</dbReference>
<dbReference type="Gene3D" id="2.60.40.1630">
    <property type="entry name" value="bacillus anthracis domain"/>
    <property type="match status" value="1"/>
</dbReference>
<comment type="caution">
    <text evidence="3">The sequence shown here is derived from an EMBL/GenBank/DDBJ whole genome shotgun (WGS) entry which is preliminary data.</text>
</comment>
<dbReference type="InterPro" id="IPR025436">
    <property type="entry name" value="DUF4179"/>
</dbReference>
<name>A0ABR8PXK1_9CLOT</name>
<gene>
    <name evidence="3" type="ORF">H9661_16160</name>
</gene>
<dbReference type="Pfam" id="PF13786">
    <property type="entry name" value="DUF4179"/>
    <property type="match status" value="1"/>
</dbReference>
<protein>
    <submittedName>
        <fullName evidence="3">DUF4179 domain-containing protein</fullName>
    </submittedName>
</protein>
<keyword evidence="1" id="KW-0812">Transmembrane</keyword>
<dbReference type="Proteomes" id="UP000627781">
    <property type="component" value="Unassembled WGS sequence"/>
</dbReference>